<reference evidence="8 9" key="1">
    <citation type="submission" date="2021-11" db="EMBL/GenBank/DDBJ databases">
        <title>Black yeast isolated from Biological Soil Crust.</title>
        <authorList>
            <person name="Kurbessoian T."/>
        </authorList>
    </citation>
    <scope>NUCLEOTIDE SEQUENCE [LARGE SCALE GENOMIC DNA]</scope>
    <source>
        <strain evidence="8 9">CCFEE 5522</strain>
    </source>
</reference>
<evidence type="ECO:0000256" key="1">
    <source>
        <dbReference type="ARBA" id="ARBA00022723"/>
    </source>
</evidence>
<gene>
    <name evidence="8" type="ORF">LTR36_005289</name>
</gene>
<dbReference type="PANTHER" id="PTHR36206">
    <property type="entry name" value="ASPERCRYPTIN BIOSYNTHESIS CLUSTER-SPECIFIC TRANSCRIPTION REGULATOR ATNN-RELATED"/>
    <property type="match status" value="1"/>
</dbReference>
<accession>A0AAV9JEM6</accession>
<keyword evidence="4" id="KW-0238">DNA-binding</keyword>
<sequence>MDLILMCVLLLVHFESLREAFIPALVHMEHAIRLLHARTGFESRKVDPSLVRSMMRLDVQASMYMGERIPAMAFYTAATDSTLPITFHDLTQARDIINTWTCRLFHFMRTDGDVHSSLCGPKNTPLEAIARSHDLVQTFMGLDRLLWDFMHKPSVKLSVREQHGLGMLRGRVKINRILSATYIYTEATMFDAFLQEFEDIVTICMHIMGSDQADRRLFSVSLDEGLLYPLFFVAIHCRDSRLRHQALAQLEKLPAKGGIWHVEAMTRTAQVCVRYEEALCGTESPTCQDIPEWRRVHSAGFDGWNVQVPEQRVNANIRVRPNGMDGEWLELSESIEWSAPGGSYLRPAELDLLLTDDALMREGLHVRGRGSLSGNNYSQHRARAVLRA</sequence>
<evidence type="ECO:0000256" key="4">
    <source>
        <dbReference type="ARBA" id="ARBA00023125"/>
    </source>
</evidence>
<evidence type="ECO:0000313" key="8">
    <source>
        <dbReference type="EMBL" id="KAK4543644.1"/>
    </source>
</evidence>
<protein>
    <submittedName>
        <fullName evidence="8">Uncharacterized protein</fullName>
    </submittedName>
</protein>
<comment type="caution">
    <text evidence="8">The sequence shown here is derived from an EMBL/GenBank/DDBJ whole genome shotgun (WGS) entry which is preliminary data.</text>
</comment>
<evidence type="ECO:0000256" key="3">
    <source>
        <dbReference type="ARBA" id="ARBA00023015"/>
    </source>
</evidence>
<feature type="signal peptide" evidence="7">
    <location>
        <begin position="1"/>
        <end position="20"/>
    </location>
</feature>
<keyword evidence="1" id="KW-0479">Metal-binding</keyword>
<keyword evidence="2" id="KW-0862">Zinc</keyword>
<evidence type="ECO:0000256" key="5">
    <source>
        <dbReference type="ARBA" id="ARBA00023163"/>
    </source>
</evidence>
<name>A0AAV9JEM6_9PEZI</name>
<dbReference type="AlphaFoldDB" id="A0AAV9JEM6"/>
<dbReference type="EMBL" id="JAVFHQ010000030">
    <property type="protein sequence ID" value="KAK4543644.1"/>
    <property type="molecule type" value="Genomic_DNA"/>
</dbReference>
<evidence type="ECO:0000256" key="7">
    <source>
        <dbReference type="SAM" id="SignalP"/>
    </source>
</evidence>
<evidence type="ECO:0000256" key="6">
    <source>
        <dbReference type="ARBA" id="ARBA00023242"/>
    </source>
</evidence>
<feature type="chain" id="PRO_5043508047" evidence="7">
    <location>
        <begin position="21"/>
        <end position="388"/>
    </location>
</feature>
<evidence type="ECO:0000313" key="9">
    <source>
        <dbReference type="Proteomes" id="UP001324427"/>
    </source>
</evidence>
<dbReference type="GO" id="GO:0003677">
    <property type="term" value="F:DNA binding"/>
    <property type="evidence" value="ECO:0007669"/>
    <property type="project" value="UniProtKB-KW"/>
</dbReference>
<dbReference type="InterPro" id="IPR052360">
    <property type="entry name" value="Transcr_Regulatory_Proteins"/>
</dbReference>
<keyword evidence="5" id="KW-0804">Transcription</keyword>
<dbReference type="GO" id="GO:0046872">
    <property type="term" value="F:metal ion binding"/>
    <property type="evidence" value="ECO:0007669"/>
    <property type="project" value="UniProtKB-KW"/>
</dbReference>
<organism evidence="8 9">
    <name type="scientific">Oleoguttula mirabilis</name>
    <dbReference type="NCBI Taxonomy" id="1507867"/>
    <lineage>
        <taxon>Eukaryota</taxon>
        <taxon>Fungi</taxon>
        <taxon>Dikarya</taxon>
        <taxon>Ascomycota</taxon>
        <taxon>Pezizomycotina</taxon>
        <taxon>Dothideomycetes</taxon>
        <taxon>Dothideomycetidae</taxon>
        <taxon>Mycosphaerellales</taxon>
        <taxon>Teratosphaeriaceae</taxon>
        <taxon>Oleoguttula</taxon>
    </lineage>
</organism>
<keyword evidence="6" id="KW-0539">Nucleus</keyword>
<keyword evidence="9" id="KW-1185">Reference proteome</keyword>
<dbReference type="Proteomes" id="UP001324427">
    <property type="component" value="Unassembled WGS sequence"/>
</dbReference>
<dbReference type="PANTHER" id="PTHR36206:SF10">
    <property type="entry name" value="ZN(II)2CYS6 TRANSCRIPTION FACTOR (EUROFUNG)"/>
    <property type="match status" value="1"/>
</dbReference>
<proteinExistence type="predicted"/>
<keyword evidence="3" id="KW-0805">Transcription regulation</keyword>
<keyword evidence="7" id="KW-0732">Signal</keyword>
<evidence type="ECO:0000256" key="2">
    <source>
        <dbReference type="ARBA" id="ARBA00022833"/>
    </source>
</evidence>